<sequence>MPEGSATGDEEFVSHTHAAESIARQIGLEAFEGDVTVVGFSLGGQVAVELATRFPNAVTRTVIVSSLLRPWRLAGLYVRAAIAVAPGARSEEVAREQAKQQYLADEHFEEYLALSSSMSKRSRGNIIRSNFSFAPATSFLQSDRPVLVMAGAQEQRRLIADSEKLSATLPRAQFVLVDDVGHGASLARPGHFNEVIGRFLAHDLS</sequence>
<evidence type="ECO:0000313" key="2">
    <source>
        <dbReference type="EMBL" id="PRY68481.1"/>
    </source>
</evidence>
<organism evidence="2 3">
    <name type="scientific">Glaciihabitans tibetensis</name>
    <dbReference type="NCBI Taxonomy" id="1266600"/>
    <lineage>
        <taxon>Bacteria</taxon>
        <taxon>Bacillati</taxon>
        <taxon>Actinomycetota</taxon>
        <taxon>Actinomycetes</taxon>
        <taxon>Micrococcales</taxon>
        <taxon>Microbacteriaceae</taxon>
        <taxon>Glaciihabitans</taxon>
    </lineage>
</organism>
<dbReference type="PANTHER" id="PTHR43798:SF33">
    <property type="entry name" value="HYDROLASE, PUTATIVE (AFU_ORTHOLOGUE AFUA_2G14860)-RELATED"/>
    <property type="match status" value="1"/>
</dbReference>
<accession>A0A2T0VE75</accession>
<gene>
    <name evidence="2" type="ORF">B0I08_104183</name>
</gene>
<evidence type="ECO:0000313" key="3">
    <source>
        <dbReference type="Proteomes" id="UP000237983"/>
    </source>
</evidence>
<dbReference type="SUPFAM" id="SSF53474">
    <property type="entry name" value="alpha/beta-Hydrolases"/>
    <property type="match status" value="1"/>
</dbReference>
<dbReference type="GO" id="GO:0016020">
    <property type="term" value="C:membrane"/>
    <property type="evidence" value="ECO:0007669"/>
    <property type="project" value="TreeGrafter"/>
</dbReference>
<dbReference type="InterPro" id="IPR050266">
    <property type="entry name" value="AB_hydrolase_sf"/>
</dbReference>
<dbReference type="AlphaFoldDB" id="A0A2T0VE75"/>
<dbReference type="Gene3D" id="3.40.50.1820">
    <property type="entry name" value="alpha/beta hydrolase"/>
    <property type="match status" value="1"/>
</dbReference>
<comment type="caution">
    <text evidence="2">The sequence shown here is derived from an EMBL/GenBank/DDBJ whole genome shotgun (WGS) entry which is preliminary data.</text>
</comment>
<name>A0A2T0VE75_9MICO</name>
<dbReference type="GO" id="GO:0016787">
    <property type="term" value="F:hydrolase activity"/>
    <property type="evidence" value="ECO:0007669"/>
    <property type="project" value="UniProtKB-KW"/>
</dbReference>
<dbReference type="Pfam" id="PF12697">
    <property type="entry name" value="Abhydrolase_6"/>
    <property type="match status" value="1"/>
</dbReference>
<protein>
    <submittedName>
        <fullName evidence="2">Alpha/beta hydrolase family protein</fullName>
    </submittedName>
</protein>
<evidence type="ECO:0000259" key="1">
    <source>
        <dbReference type="Pfam" id="PF12697"/>
    </source>
</evidence>
<reference evidence="2 3" key="1">
    <citation type="submission" date="2018-03" db="EMBL/GenBank/DDBJ databases">
        <title>Genomic Encyclopedia of Type Strains, Phase III (KMG-III): the genomes of soil and plant-associated and newly described type strains.</title>
        <authorList>
            <person name="Whitman W."/>
        </authorList>
    </citation>
    <scope>NUCLEOTIDE SEQUENCE [LARGE SCALE GENOMIC DNA]</scope>
    <source>
        <strain evidence="2 3">CGMCC 1.12484</strain>
    </source>
</reference>
<keyword evidence="3" id="KW-1185">Reference proteome</keyword>
<dbReference type="Proteomes" id="UP000237983">
    <property type="component" value="Unassembled WGS sequence"/>
</dbReference>
<dbReference type="OrthoDB" id="3519228at2"/>
<dbReference type="PANTHER" id="PTHR43798">
    <property type="entry name" value="MONOACYLGLYCEROL LIPASE"/>
    <property type="match status" value="1"/>
</dbReference>
<keyword evidence="2" id="KW-0378">Hydrolase</keyword>
<proteinExistence type="predicted"/>
<dbReference type="InterPro" id="IPR000073">
    <property type="entry name" value="AB_hydrolase_1"/>
</dbReference>
<feature type="domain" description="AB hydrolase-1" evidence="1">
    <location>
        <begin position="20"/>
        <end position="189"/>
    </location>
</feature>
<dbReference type="EMBL" id="PVTL01000004">
    <property type="protein sequence ID" value="PRY68481.1"/>
    <property type="molecule type" value="Genomic_DNA"/>
</dbReference>
<dbReference type="InterPro" id="IPR029058">
    <property type="entry name" value="AB_hydrolase_fold"/>
</dbReference>